<dbReference type="Gene3D" id="3.20.20.450">
    <property type="entry name" value="EAL domain"/>
    <property type="match status" value="1"/>
</dbReference>
<gene>
    <name evidence="3" type="ORF">SAMN04487864_10915</name>
</gene>
<dbReference type="Gene3D" id="3.30.450.20">
    <property type="entry name" value="PAS domain"/>
    <property type="match status" value="2"/>
</dbReference>
<protein>
    <submittedName>
        <fullName evidence="3">Diguanylate cyclase (GGDEF) domain-containing protein</fullName>
    </submittedName>
</protein>
<dbReference type="Gene3D" id="3.30.450.40">
    <property type="match status" value="1"/>
</dbReference>
<dbReference type="Pfam" id="PF00990">
    <property type="entry name" value="GGDEF"/>
    <property type="match status" value="2"/>
</dbReference>
<dbReference type="CDD" id="cd01948">
    <property type="entry name" value="EAL"/>
    <property type="match status" value="1"/>
</dbReference>
<dbReference type="RefSeq" id="WP_093730496.1">
    <property type="nucleotide sequence ID" value="NZ_FMYW01000009.1"/>
</dbReference>
<dbReference type="AlphaFoldDB" id="A0A1G6M9G8"/>
<proteinExistence type="predicted"/>
<dbReference type="InterPro" id="IPR000160">
    <property type="entry name" value="GGDEF_dom"/>
</dbReference>
<dbReference type="SUPFAM" id="SSF55073">
    <property type="entry name" value="Nucleotide cyclase"/>
    <property type="match status" value="2"/>
</dbReference>
<dbReference type="PROSITE" id="PS50887">
    <property type="entry name" value="GGDEF"/>
    <property type="match status" value="2"/>
</dbReference>
<dbReference type="SUPFAM" id="SSF55785">
    <property type="entry name" value="PYP-like sensor domain (PAS domain)"/>
    <property type="match status" value="2"/>
</dbReference>
<dbReference type="InterPro" id="IPR003018">
    <property type="entry name" value="GAF"/>
</dbReference>
<feature type="domain" description="GGDEF" evidence="2">
    <location>
        <begin position="915"/>
        <end position="1038"/>
    </location>
</feature>
<dbReference type="PANTHER" id="PTHR33121:SF70">
    <property type="entry name" value="SIGNALING PROTEIN YKOW"/>
    <property type="match status" value="1"/>
</dbReference>
<evidence type="ECO:0000313" key="4">
    <source>
        <dbReference type="Proteomes" id="UP000198943"/>
    </source>
</evidence>
<dbReference type="SUPFAM" id="SSF141868">
    <property type="entry name" value="EAL domain-like"/>
    <property type="match status" value="1"/>
</dbReference>
<feature type="domain" description="EAL" evidence="1">
    <location>
        <begin position="307"/>
        <end position="561"/>
    </location>
</feature>
<dbReference type="Proteomes" id="UP000198943">
    <property type="component" value="Unassembled WGS sequence"/>
</dbReference>
<dbReference type="InterPro" id="IPR001633">
    <property type="entry name" value="EAL_dom"/>
</dbReference>
<dbReference type="PANTHER" id="PTHR33121">
    <property type="entry name" value="CYCLIC DI-GMP PHOSPHODIESTERASE PDEF"/>
    <property type="match status" value="1"/>
</dbReference>
<reference evidence="4" key="1">
    <citation type="submission" date="2016-10" db="EMBL/GenBank/DDBJ databases">
        <authorList>
            <person name="Varghese N."/>
            <person name="Submissions S."/>
        </authorList>
    </citation>
    <scope>NUCLEOTIDE SEQUENCE [LARGE SCALE GENOMIC DNA]</scope>
    <source>
        <strain evidence="4">DSM 11005</strain>
    </source>
</reference>
<dbReference type="InterPro" id="IPR029016">
    <property type="entry name" value="GAF-like_dom_sf"/>
</dbReference>
<dbReference type="Gene3D" id="3.30.70.270">
    <property type="match status" value="2"/>
</dbReference>
<dbReference type="SMART" id="SM00267">
    <property type="entry name" value="GGDEF"/>
    <property type="match status" value="1"/>
</dbReference>
<evidence type="ECO:0000313" key="3">
    <source>
        <dbReference type="EMBL" id="SDC52153.1"/>
    </source>
</evidence>
<dbReference type="InterPro" id="IPR043128">
    <property type="entry name" value="Rev_trsase/Diguanyl_cyclase"/>
</dbReference>
<dbReference type="OrthoDB" id="9805474at2"/>
<evidence type="ECO:0000259" key="1">
    <source>
        <dbReference type="PROSITE" id="PS50883"/>
    </source>
</evidence>
<dbReference type="SMART" id="SM00052">
    <property type="entry name" value="EAL"/>
    <property type="match status" value="1"/>
</dbReference>
<feature type="domain" description="GGDEF" evidence="2">
    <location>
        <begin position="174"/>
        <end position="298"/>
    </location>
</feature>
<evidence type="ECO:0000259" key="2">
    <source>
        <dbReference type="PROSITE" id="PS50887"/>
    </source>
</evidence>
<dbReference type="SUPFAM" id="SSF55781">
    <property type="entry name" value="GAF domain-like"/>
    <property type="match status" value="1"/>
</dbReference>
<dbReference type="Pfam" id="PF00563">
    <property type="entry name" value="EAL"/>
    <property type="match status" value="1"/>
</dbReference>
<dbReference type="InterPro" id="IPR035919">
    <property type="entry name" value="EAL_sf"/>
</dbReference>
<dbReference type="Pfam" id="PF01590">
    <property type="entry name" value="GAF"/>
    <property type="match status" value="1"/>
</dbReference>
<dbReference type="EMBL" id="FMYW01000009">
    <property type="protein sequence ID" value="SDC52153.1"/>
    <property type="molecule type" value="Genomic_DNA"/>
</dbReference>
<dbReference type="InterPro" id="IPR029787">
    <property type="entry name" value="Nucleotide_cyclase"/>
</dbReference>
<dbReference type="CDD" id="cd01949">
    <property type="entry name" value="GGDEF"/>
    <property type="match status" value="1"/>
</dbReference>
<dbReference type="InterPro" id="IPR035965">
    <property type="entry name" value="PAS-like_dom_sf"/>
</dbReference>
<accession>A0A1G6M9G8</accession>
<organism evidence="3 4">
    <name type="scientific">Succiniclasticum ruminis</name>
    <dbReference type="NCBI Taxonomy" id="40841"/>
    <lineage>
        <taxon>Bacteria</taxon>
        <taxon>Bacillati</taxon>
        <taxon>Bacillota</taxon>
        <taxon>Negativicutes</taxon>
        <taxon>Acidaminococcales</taxon>
        <taxon>Acidaminococcaceae</taxon>
        <taxon>Succiniclasticum</taxon>
    </lineage>
</organism>
<sequence length="1038" mass="119892">MTALNNPEFLHADFSKQYIANGLSHIPGGFFVYKAHGNKELLYANHELLSIFECDTAEQFLHLTGGTFRGLVHPDDISAAEMSIKKQLESDVDHLDHLYYRIITRTGKIKSIVEFGRMYRDPKQGEVFYVFIVDVQSKQQTIDIDKLTGLPGMRSFVESSEMMLHPANNEGAAVRQSLIFYDIAHFKYFNIKYGMTTGNEILKSVAALLIKHYYNNFVFRLADDHFVVLTETENLMDKINRFHEAVLNLRDEDKVDIKAGIYSIEDDKTSPALICDLAKIACDIIKNSEIEYYSFYTEDLKEKLERKRYIIENLDQAISDNYIQAYYQSIIRSSTGAICAKEALARWNDPTLGMLSPGEFIPVLEEAKLLYKLDLRIAELALQDIKRRKELHLPIVRFSVNISRYDFECCDMVSEISKRVRDAELSPEMLIIEITETVQGIDQEYLKEQIRRFHEAGFNVWMDDFGTGFSSLDVLQDFDFDLIKLDMQFIQSFGLNRKNPVIIKKLVEMAYELGIDTLAEGVETKEQIQFLKEIGCDKLQGFYYDKPHAFMSKPEVTLDGVPLKYEDKNTEPFQTGKTTFHFNQSVDYDYFKLNAYRDIPLPFALYKVILNEEGTECVDTEYVFVNQKYCELVNKTKDELIGHRFSEKFAETGRDWFPFCYRAAILGEEITETIFSTETQLWLNFTIAPTSIPNHCAYTFMNIDKEHKDRALFDKMGNTDKAIIRIVETLNKRLPYKQTINAILEEISKVIHPDRLYILETDGKTVDNTFEWCAEGIEPSIQMLQDIPYEGYLDVWAEALGDQDSFVVENIEQYLEKDPQIYEILKAQNIHNLIEAPLYDNDKIIGYLGADNYQVTEELDTRRILETVSRFIAKRIINYQLMKQLEFVNEHDMLTGSLNRYAMLEKTAELEKSESSVGIVFVDLNGLKNTNDSQGHKAGDKMIRNSASFLRDFFGAGKVFRTGGDEFNVLLAGVTEEEFQKQSVRFMEELHKSPLNMAVGVEWCGNAKNIMTAIASADKKMYQDKAAYYIRHDRRKKK</sequence>
<dbReference type="InterPro" id="IPR050706">
    <property type="entry name" value="Cyclic-di-GMP_PDE-like"/>
</dbReference>
<dbReference type="GO" id="GO:0071111">
    <property type="term" value="F:cyclic-guanylate-specific phosphodiesterase activity"/>
    <property type="evidence" value="ECO:0007669"/>
    <property type="project" value="InterPro"/>
</dbReference>
<dbReference type="PROSITE" id="PS50883">
    <property type="entry name" value="EAL"/>
    <property type="match status" value="1"/>
</dbReference>
<dbReference type="NCBIfam" id="TIGR00254">
    <property type="entry name" value="GGDEF"/>
    <property type="match status" value="2"/>
</dbReference>
<keyword evidence="4" id="KW-1185">Reference proteome</keyword>
<name>A0A1G6M9G8_9FIRM</name>